<dbReference type="PANTHER" id="PTHR43135">
    <property type="entry name" value="ALPHA-D-RIBOSE 1-METHYLPHOSPHONATE 5-TRIPHOSPHATE DIPHOSPHATASE"/>
    <property type="match status" value="1"/>
</dbReference>
<dbReference type="InterPro" id="IPR057744">
    <property type="entry name" value="OTAase-like"/>
</dbReference>
<dbReference type="Proteomes" id="UP001179121">
    <property type="component" value="Chromosome"/>
</dbReference>
<organism evidence="2 3">
    <name type="scientific">Nitrospira tepida</name>
    <dbReference type="NCBI Taxonomy" id="2973512"/>
    <lineage>
        <taxon>Bacteria</taxon>
        <taxon>Pseudomonadati</taxon>
        <taxon>Nitrospirota</taxon>
        <taxon>Nitrospiria</taxon>
        <taxon>Nitrospirales</taxon>
        <taxon>Nitrospiraceae</taxon>
        <taxon>Nitrospira</taxon>
    </lineage>
</organism>
<evidence type="ECO:0000313" key="3">
    <source>
        <dbReference type="Proteomes" id="UP001179121"/>
    </source>
</evidence>
<keyword evidence="3" id="KW-1185">Reference proteome</keyword>
<dbReference type="SUPFAM" id="SSF51556">
    <property type="entry name" value="Metallo-dependent hydrolases"/>
    <property type="match status" value="1"/>
</dbReference>
<dbReference type="AlphaFoldDB" id="A0AA86MXU8"/>
<reference evidence="2" key="1">
    <citation type="submission" date="2022-10" db="EMBL/GenBank/DDBJ databases">
        <authorList>
            <person name="Koch H."/>
        </authorList>
    </citation>
    <scope>NUCLEOTIDE SEQUENCE</scope>
    <source>
        <strain evidence="2">DNF</strain>
    </source>
</reference>
<feature type="domain" description="Amidohydrolase-related" evidence="1">
    <location>
        <begin position="54"/>
        <end position="395"/>
    </location>
</feature>
<dbReference type="InterPro" id="IPR032466">
    <property type="entry name" value="Metal_Hydrolase"/>
</dbReference>
<dbReference type="InterPro" id="IPR051781">
    <property type="entry name" value="Metallo-dep_Hydrolase"/>
</dbReference>
<protein>
    <submittedName>
        <fullName evidence="2">Amidohydrolase family protein</fullName>
    </submittedName>
</protein>
<dbReference type="KEGG" id="nti:DNFV4_01482"/>
<dbReference type="PANTHER" id="PTHR43135:SF3">
    <property type="entry name" value="ALPHA-D-RIBOSE 1-METHYLPHOSPHONATE 5-TRIPHOSPHATE DIPHOSPHATASE"/>
    <property type="match status" value="1"/>
</dbReference>
<evidence type="ECO:0000259" key="1">
    <source>
        <dbReference type="Pfam" id="PF01979"/>
    </source>
</evidence>
<dbReference type="GO" id="GO:0016810">
    <property type="term" value="F:hydrolase activity, acting on carbon-nitrogen (but not peptide) bonds"/>
    <property type="evidence" value="ECO:0007669"/>
    <property type="project" value="InterPro"/>
</dbReference>
<sequence length="403" mass="41867">MMIALRHVRLIDGLGSVQERATVVVKDDRILSAGPSRSTTVPRGAVDLDVRGMTVLPGLIDCHVHLGLGGEPDVVTVVETDSPGMTLLKAARYAEQTIGAGITTVRDVGYKGHGIFALKQAIAAGLVLGPRVLAAGQAICMTGGHARFIGREADGPIEIVRAVREQLAAGADLIKIIASGGVLTPGTSPDQAQFSLEEIRTAVQEAQRAGKQVAAHAHGAAGMKQAVAAGVRSIEHATLMDEEAAEALVQHEVFIVPTLSALATTAGCPLGAGVPESVVTKARDMSARHEASFKKAHKRGVRIAMGTDAGTPFNYHGENAQELDRMVALGMSPMEAILSATASAAALLGLDDRIGTIQPGKLADLIIVEGNPLKRIALLRDRNRLAGVMLQGRLVSGPLAGEV</sequence>
<dbReference type="InterPro" id="IPR011059">
    <property type="entry name" value="Metal-dep_hydrolase_composite"/>
</dbReference>
<dbReference type="EMBL" id="OX365700">
    <property type="protein sequence ID" value="CAI4031050.1"/>
    <property type="molecule type" value="Genomic_DNA"/>
</dbReference>
<accession>A0AA86MXU8</accession>
<dbReference type="Gene3D" id="2.30.40.10">
    <property type="entry name" value="Urease, subunit C, domain 1"/>
    <property type="match status" value="1"/>
</dbReference>
<evidence type="ECO:0000313" key="2">
    <source>
        <dbReference type="EMBL" id="CAI4031050.1"/>
    </source>
</evidence>
<name>A0AA86MXU8_9BACT</name>
<gene>
    <name evidence="2" type="ORF">DNFV4_01482</name>
</gene>
<dbReference type="Gene3D" id="3.20.20.140">
    <property type="entry name" value="Metal-dependent hydrolases"/>
    <property type="match status" value="1"/>
</dbReference>
<dbReference type="RefSeq" id="WP_289268013.1">
    <property type="nucleotide sequence ID" value="NZ_OX365700.1"/>
</dbReference>
<dbReference type="Pfam" id="PF01979">
    <property type="entry name" value="Amidohydro_1"/>
    <property type="match status" value="1"/>
</dbReference>
<dbReference type="CDD" id="cd01299">
    <property type="entry name" value="Met_dep_hydrolase_A"/>
    <property type="match status" value="1"/>
</dbReference>
<dbReference type="SUPFAM" id="SSF51338">
    <property type="entry name" value="Composite domain of metallo-dependent hydrolases"/>
    <property type="match status" value="1"/>
</dbReference>
<proteinExistence type="predicted"/>
<dbReference type="InterPro" id="IPR006680">
    <property type="entry name" value="Amidohydro-rel"/>
</dbReference>